<name>A0AAV4M2P0_BABCB</name>
<dbReference type="EMBL" id="BPLF01000006">
    <property type="protein sequence ID" value="GIX66243.1"/>
    <property type="molecule type" value="Genomic_DNA"/>
</dbReference>
<evidence type="ECO:0000313" key="2">
    <source>
        <dbReference type="EMBL" id="GIX66243.1"/>
    </source>
</evidence>
<evidence type="ECO:0000313" key="3">
    <source>
        <dbReference type="Proteomes" id="UP001497744"/>
    </source>
</evidence>
<dbReference type="AlphaFoldDB" id="A0AAV4M2P0"/>
<feature type="compositionally biased region" description="Low complexity" evidence="1">
    <location>
        <begin position="159"/>
        <end position="169"/>
    </location>
</feature>
<reference evidence="2 3" key="1">
    <citation type="submission" date="2021-06" db="EMBL/GenBank/DDBJ databases">
        <title>Genome sequence of Babesia caballi.</title>
        <authorList>
            <person name="Yamagishi J."/>
            <person name="Kidaka T."/>
            <person name="Ochi A."/>
        </authorList>
    </citation>
    <scope>NUCLEOTIDE SEQUENCE [LARGE SCALE GENOMIC DNA]</scope>
    <source>
        <strain evidence="2">USDA-D6B2</strain>
    </source>
</reference>
<gene>
    <name evidence="2" type="ORF">BcabD6B2_56790</name>
</gene>
<keyword evidence="3" id="KW-1185">Reference proteome</keyword>
<sequence length="304" mass="32517">MMSVWAKLWDDVTYSHQKCNDRDGVLYKLFTSVVDIHEKEKCPYKTLKKLEIGLSQDDMRSNSRGVDVEDAIKSLVWPTGGLWALISLIKKNRFVSAPLPLYASIGTLNPSRTPCKCIEPKVEVIKTTIHSGYGSNRQTSSVRSAGGNATTIRGRTRRSTVSPSVTTTPKPIANPDVSTVTHTHGSFTASSITAGKPAATDITTSSANNYSMSNNTYNYESYTGVAGGSNNTLYLHDPNYASYSSHPTSTLQETRIQEISSGVLDSNSTACGAAAGLLAVGCVGVGAAYVFDIGGFGTMVNGMF</sequence>
<comment type="caution">
    <text evidence="2">The sequence shown here is derived from an EMBL/GenBank/DDBJ whole genome shotgun (WGS) entry which is preliminary data.</text>
</comment>
<proteinExistence type="predicted"/>
<dbReference type="GeneID" id="94197724"/>
<feature type="compositionally biased region" description="Polar residues" evidence="1">
    <location>
        <begin position="133"/>
        <end position="153"/>
    </location>
</feature>
<dbReference type="RefSeq" id="XP_067718312.1">
    <property type="nucleotide sequence ID" value="XM_067862211.1"/>
</dbReference>
<evidence type="ECO:0000256" key="1">
    <source>
        <dbReference type="SAM" id="MobiDB-lite"/>
    </source>
</evidence>
<accession>A0AAV4M2P0</accession>
<protein>
    <submittedName>
        <fullName evidence="2">Uncharacterized protein</fullName>
    </submittedName>
</protein>
<organism evidence="2 3">
    <name type="scientific">Babesia caballi</name>
    <dbReference type="NCBI Taxonomy" id="5871"/>
    <lineage>
        <taxon>Eukaryota</taxon>
        <taxon>Sar</taxon>
        <taxon>Alveolata</taxon>
        <taxon>Apicomplexa</taxon>
        <taxon>Aconoidasida</taxon>
        <taxon>Piroplasmida</taxon>
        <taxon>Babesiidae</taxon>
        <taxon>Babesia</taxon>
    </lineage>
</organism>
<dbReference type="Proteomes" id="UP001497744">
    <property type="component" value="Unassembled WGS sequence"/>
</dbReference>
<feature type="region of interest" description="Disordered" evidence="1">
    <location>
        <begin position="133"/>
        <end position="179"/>
    </location>
</feature>